<evidence type="ECO:0000313" key="3">
    <source>
        <dbReference type="Proteomes" id="UP001383192"/>
    </source>
</evidence>
<dbReference type="AlphaFoldDB" id="A0AAW0BI37"/>
<evidence type="ECO:0000256" key="1">
    <source>
        <dbReference type="SAM" id="MobiDB-lite"/>
    </source>
</evidence>
<dbReference type="Proteomes" id="UP001383192">
    <property type="component" value="Unassembled WGS sequence"/>
</dbReference>
<organism evidence="2 3">
    <name type="scientific">Paramarasmius palmivorus</name>
    <dbReference type="NCBI Taxonomy" id="297713"/>
    <lineage>
        <taxon>Eukaryota</taxon>
        <taxon>Fungi</taxon>
        <taxon>Dikarya</taxon>
        <taxon>Basidiomycota</taxon>
        <taxon>Agaricomycotina</taxon>
        <taxon>Agaricomycetes</taxon>
        <taxon>Agaricomycetidae</taxon>
        <taxon>Agaricales</taxon>
        <taxon>Marasmiineae</taxon>
        <taxon>Marasmiaceae</taxon>
        <taxon>Paramarasmius</taxon>
    </lineage>
</organism>
<evidence type="ECO:0000313" key="2">
    <source>
        <dbReference type="EMBL" id="KAK7025587.1"/>
    </source>
</evidence>
<comment type="caution">
    <text evidence="2">The sequence shown here is derived from an EMBL/GenBank/DDBJ whole genome shotgun (WGS) entry which is preliminary data.</text>
</comment>
<sequence>MLTLRRYSRSIPALAQGQDHSQGSPKTGIEVESQEIVDARARVQLKWENRCKKIDNKLRQMNVGQQDNRILYNTLFDECMKPGHTHDTVCAHLDNRHRELEKLKSTLITYKIRVLDLLGRGDMVNRMEEYEARVNVACMGVAEMYCNALCSVDDFAAHCHSKRVSPRK</sequence>
<gene>
    <name evidence="2" type="ORF">VNI00_015880</name>
</gene>
<keyword evidence="3" id="KW-1185">Reference proteome</keyword>
<reference evidence="2 3" key="1">
    <citation type="submission" date="2024-01" db="EMBL/GenBank/DDBJ databases">
        <title>A draft genome for a cacao thread blight-causing isolate of Paramarasmius palmivorus.</title>
        <authorList>
            <person name="Baruah I.K."/>
            <person name="Bukari Y."/>
            <person name="Amoako-Attah I."/>
            <person name="Meinhardt L.W."/>
            <person name="Bailey B.A."/>
            <person name="Cohen S.P."/>
        </authorList>
    </citation>
    <scope>NUCLEOTIDE SEQUENCE [LARGE SCALE GENOMIC DNA]</scope>
    <source>
        <strain evidence="2 3">GH-12</strain>
    </source>
</reference>
<protein>
    <submittedName>
        <fullName evidence="2">Uncharacterized protein</fullName>
    </submittedName>
</protein>
<dbReference type="EMBL" id="JAYKXP010000111">
    <property type="protein sequence ID" value="KAK7025587.1"/>
    <property type="molecule type" value="Genomic_DNA"/>
</dbReference>
<accession>A0AAW0BI37</accession>
<name>A0AAW0BI37_9AGAR</name>
<proteinExistence type="predicted"/>
<feature type="region of interest" description="Disordered" evidence="1">
    <location>
        <begin position="9"/>
        <end position="31"/>
    </location>
</feature>